<dbReference type="RefSeq" id="WP_243365834.1">
    <property type="nucleotide sequence ID" value="NZ_CP094348.1"/>
</dbReference>
<dbReference type="Proteomes" id="UP000830343">
    <property type="component" value="Chromosome"/>
</dbReference>
<dbReference type="EMBL" id="CP094348">
    <property type="protein sequence ID" value="UOB20500.1"/>
    <property type="molecule type" value="Genomic_DNA"/>
</dbReference>
<gene>
    <name evidence="1" type="ORF">MRZ06_11135</name>
</gene>
<proteinExistence type="predicted"/>
<sequence>MEPLKRIIYCIKLIDNDGDCNPIYDVGYHYIMQVINSNERVDLNDSIYECVTYHSTTVRFLEVYAIDIIYPEDEDYAQYLYLSQEAKLHLFYSKQMKTFKLSNVC</sequence>
<reference evidence="1" key="1">
    <citation type="submission" date="2022-03" db="EMBL/GenBank/DDBJ databases">
        <authorList>
            <person name="Vrbovska V."/>
            <person name="Kovarovic V."/>
            <person name="Botka T."/>
            <person name="Pantucek R."/>
        </authorList>
    </citation>
    <scope>NUCLEOTIDE SEQUENCE</scope>
    <source>
        <strain evidence="1">CCM 2609</strain>
    </source>
</reference>
<accession>A0ABY3ZUE0</accession>
<evidence type="ECO:0000313" key="1">
    <source>
        <dbReference type="EMBL" id="UOB20500.1"/>
    </source>
</evidence>
<reference evidence="1" key="2">
    <citation type="submission" date="2022-04" db="EMBL/GenBank/DDBJ databases">
        <title>Antimicrobial genetic elements in methicillin-resistant Macrococcus armenti.</title>
        <authorList>
            <person name="Keller J.E."/>
            <person name="Schwendener S."/>
            <person name="Pantucek R."/>
            <person name="Perreten V."/>
        </authorList>
    </citation>
    <scope>NUCLEOTIDE SEQUENCE</scope>
    <source>
        <strain evidence="1">CCM 2609</strain>
    </source>
</reference>
<name>A0ABY3ZUE0_9STAP</name>
<evidence type="ECO:0000313" key="2">
    <source>
        <dbReference type="Proteomes" id="UP000830343"/>
    </source>
</evidence>
<protein>
    <submittedName>
        <fullName evidence="1">Uncharacterized protein</fullName>
    </submittedName>
</protein>
<keyword evidence="2" id="KW-1185">Reference proteome</keyword>
<organism evidence="1 2">
    <name type="scientific">Macrococcus armenti</name>
    <dbReference type="NCBI Taxonomy" id="2875764"/>
    <lineage>
        <taxon>Bacteria</taxon>
        <taxon>Bacillati</taxon>
        <taxon>Bacillota</taxon>
        <taxon>Bacilli</taxon>
        <taxon>Bacillales</taxon>
        <taxon>Staphylococcaceae</taxon>
        <taxon>Macrococcus</taxon>
    </lineage>
</organism>